<dbReference type="Proteomes" id="UP000523079">
    <property type="component" value="Unassembled WGS sequence"/>
</dbReference>
<reference evidence="3 4" key="1">
    <citation type="submission" date="2020-07" db="EMBL/GenBank/DDBJ databases">
        <title>Sequencing the genomes of 1000 actinobacteria strains.</title>
        <authorList>
            <person name="Klenk H.-P."/>
        </authorList>
    </citation>
    <scope>NUCLEOTIDE SEQUENCE [LARGE SCALE GENOMIC DNA]</scope>
    <source>
        <strain evidence="3 4">DSM 100723</strain>
    </source>
</reference>
<dbReference type="RefSeq" id="WP_220483599.1">
    <property type="nucleotide sequence ID" value="NZ_JACGWT010000002.1"/>
</dbReference>
<feature type="transmembrane region" description="Helical" evidence="1">
    <location>
        <begin position="129"/>
        <end position="146"/>
    </location>
</feature>
<keyword evidence="3" id="KW-0808">Transferase</keyword>
<organism evidence="3 4">
    <name type="scientific">Microlunatus kandeliicorticis</name>
    <dbReference type="NCBI Taxonomy" id="1759536"/>
    <lineage>
        <taxon>Bacteria</taxon>
        <taxon>Bacillati</taxon>
        <taxon>Actinomycetota</taxon>
        <taxon>Actinomycetes</taxon>
        <taxon>Propionibacteriales</taxon>
        <taxon>Propionibacteriaceae</taxon>
        <taxon>Microlunatus</taxon>
    </lineage>
</organism>
<evidence type="ECO:0000259" key="2">
    <source>
        <dbReference type="PROSITE" id="PS50206"/>
    </source>
</evidence>
<sequence length="202" mass="21127">MTRTNQHPPRNQASPVDASSVLAWMTADPDAVTVLDVRTPGEFETRHITGSFNLPLHLVGEHAAALAARLDRKVVLVCQSGVRADQARQRLAAVGMANLHVLTGGVDGYAQAGGTVTTGRSRWAMERQVRMVAGGLVLLGVLTSRLTSFTLILSGGIGAGLAVSALTDTCTMARLLGKLPYNRAGQPGDQALLDRLPAGPAS</sequence>
<gene>
    <name evidence="3" type="ORF">FHX74_001673</name>
</gene>
<name>A0A7W3P5L8_9ACTN</name>
<evidence type="ECO:0000256" key="1">
    <source>
        <dbReference type="SAM" id="Phobius"/>
    </source>
</evidence>
<dbReference type="GO" id="GO:0004792">
    <property type="term" value="F:thiosulfate-cyanide sulfurtransferase activity"/>
    <property type="evidence" value="ECO:0007669"/>
    <property type="project" value="TreeGrafter"/>
</dbReference>
<dbReference type="AlphaFoldDB" id="A0A7W3P5L8"/>
<dbReference type="PANTHER" id="PTHR44086:SF10">
    <property type="entry name" value="THIOSULFATE SULFURTRANSFERASE_RHODANESE-LIKE DOMAIN-CONTAINING PROTEIN 3"/>
    <property type="match status" value="1"/>
</dbReference>
<keyword evidence="1" id="KW-1133">Transmembrane helix</keyword>
<proteinExistence type="predicted"/>
<dbReference type="Pfam" id="PF00581">
    <property type="entry name" value="Rhodanese"/>
    <property type="match status" value="1"/>
</dbReference>
<dbReference type="Pfam" id="PF11127">
    <property type="entry name" value="YgaP-like_TM"/>
    <property type="match status" value="1"/>
</dbReference>
<keyword evidence="4" id="KW-1185">Reference proteome</keyword>
<keyword evidence="1" id="KW-0472">Membrane</keyword>
<dbReference type="Gene3D" id="6.10.140.1340">
    <property type="match status" value="1"/>
</dbReference>
<dbReference type="PROSITE" id="PS50206">
    <property type="entry name" value="RHODANESE_3"/>
    <property type="match status" value="1"/>
</dbReference>
<evidence type="ECO:0000313" key="4">
    <source>
        <dbReference type="Proteomes" id="UP000523079"/>
    </source>
</evidence>
<dbReference type="EMBL" id="JACGWT010000002">
    <property type="protein sequence ID" value="MBA8794068.1"/>
    <property type="molecule type" value="Genomic_DNA"/>
</dbReference>
<protein>
    <submittedName>
        <fullName evidence="3">Rhodanese-related sulfurtransferase</fullName>
    </submittedName>
</protein>
<dbReference type="PANTHER" id="PTHR44086">
    <property type="entry name" value="THIOSULFATE SULFURTRANSFERASE RDL2, MITOCHONDRIAL-RELATED"/>
    <property type="match status" value="1"/>
</dbReference>
<dbReference type="CDD" id="cd00158">
    <property type="entry name" value="RHOD"/>
    <property type="match status" value="1"/>
</dbReference>
<keyword evidence="1" id="KW-0812">Transmembrane</keyword>
<evidence type="ECO:0000313" key="3">
    <source>
        <dbReference type="EMBL" id="MBA8794068.1"/>
    </source>
</evidence>
<dbReference type="Gene3D" id="3.40.250.10">
    <property type="entry name" value="Rhodanese-like domain"/>
    <property type="match status" value="1"/>
</dbReference>
<accession>A0A7W3P5L8</accession>
<dbReference type="InterPro" id="IPR021309">
    <property type="entry name" value="YgaP-like_TM"/>
</dbReference>
<dbReference type="SUPFAM" id="SSF52821">
    <property type="entry name" value="Rhodanese/Cell cycle control phosphatase"/>
    <property type="match status" value="1"/>
</dbReference>
<dbReference type="SMART" id="SM00450">
    <property type="entry name" value="RHOD"/>
    <property type="match status" value="1"/>
</dbReference>
<dbReference type="InterPro" id="IPR036873">
    <property type="entry name" value="Rhodanese-like_dom_sf"/>
</dbReference>
<dbReference type="InterPro" id="IPR001763">
    <property type="entry name" value="Rhodanese-like_dom"/>
</dbReference>
<feature type="domain" description="Rhodanese" evidence="2">
    <location>
        <begin position="28"/>
        <end position="118"/>
    </location>
</feature>
<comment type="caution">
    <text evidence="3">The sequence shown here is derived from an EMBL/GenBank/DDBJ whole genome shotgun (WGS) entry which is preliminary data.</text>
</comment>